<evidence type="ECO:0000313" key="2">
    <source>
        <dbReference type="Proteomes" id="UP000280296"/>
    </source>
</evidence>
<dbReference type="AlphaFoldDB" id="A0A432MMI6"/>
<accession>A0A432MMI6</accession>
<sequence>MRRHVPLIAALGLWLVAPIGIGVPAGLAQDEGPTPIPDFALDQTLPTVEVPRGGPRVNETVIDATPLPRDKAPQIDYRDQQANFTIGERITGQQSGATGIILADDDQGFEGTLTLGQVTGEFKEGELLSGSNSGAATADSGLREGVWVLDFAFKPLRTWTIDIPGKGRRTILYLYYRVINRTGKPRMFVPQFFLETDEGKRYPDVVLPQAVEVVRAREHSKPPLLGAPILGAVQITGMIPPSEKEGVDEAVHGVAVWILDRDIARSDSLSIYVRGLSDGLQIADGGPDGSGDEATVKYKTLRIDFATPGDEFDVREREFRLKAPPYEWVYD</sequence>
<dbReference type="RefSeq" id="WP_126724734.1">
    <property type="nucleotide sequence ID" value="NZ_RYZH01000011.1"/>
</dbReference>
<reference evidence="1 2" key="2">
    <citation type="submission" date="2019-01" db="EMBL/GenBank/DDBJ databases">
        <title>Tautonia sociabilis, a novel thermotolerant planctomycete of Isosphaeraceae family, isolated from a 4000 m deep subterranean habitat.</title>
        <authorList>
            <person name="Kovaleva O.L."/>
            <person name="Elcheninov A.G."/>
            <person name="Van Heerden E."/>
            <person name="Toshchakov S.V."/>
            <person name="Novikov A."/>
            <person name="Bonch-Osmolovskaya E.A."/>
            <person name="Kublanov I.V."/>
        </authorList>
    </citation>
    <scope>NUCLEOTIDE SEQUENCE [LARGE SCALE GENOMIC DNA]</scope>
    <source>
        <strain evidence="1 2">GM2012</strain>
    </source>
</reference>
<organism evidence="1 2">
    <name type="scientific">Tautonia sociabilis</name>
    <dbReference type="NCBI Taxonomy" id="2080755"/>
    <lineage>
        <taxon>Bacteria</taxon>
        <taxon>Pseudomonadati</taxon>
        <taxon>Planctomycetota</taxon>
        <taxon>Planctomycetia</taxon>
        <taxon>Isosphaerales</taxon>
        <taxon>Isosphaeraceae</taxon>
        <taxon>Tautonia</taxon>
    </lineage>
</organism>
<protein>
    <submittedName>
        <fullName evidence="1">Uncharacterized protein</fullName>
    </submittedName>
</protein>
<evidence type="ECO:0000313" key="1">
    <source>
        <dbReference type="EMBL" id="RUL88407.1"/>
    </source>
</evidence>
<proteinExistence type="predicted"/>
<comment type="caution">
    <text evidence="1">The sequence shown here is derived from an EMBL/GenBank/DDBJ whole genome shotgun (WGS) entry which is preliminary data.</text>
</comment>
<name>A0A432MMI6_9BACT</name>
<dbReference type="EMBL" id="RYZH01000011">
    <property type="protein sequence ID" value="RUL88407.1"/>
    <property type="molecule type" value="Genomic_DNA"/>
</dbReference>
<dbReference type="OrthoDB" id="271268at2"/>
<keyword evidence="2" id="KW-1185">Reference proteome</keyword>
<dbReference type="Proteomes" id="UP000280296">
    <property type="component" value="Unassembled WGS sequence"/>
</dbReference>
<reference evidence="1 2" key="1">
    <citation type="submission" date="2018-12" db="EMBL/GenBank/DDBJ databases">
        <authorList>
            <person name="Toschakov S.V."/>
        </authorList>
    </citation>
    <scope>NUCLEOTIDE SEQUENCE [LARGE SCALE GENOMIC DNA]</scope>
    <source>
        <strain evidence="1 2">GM2012</strain>
    </source>
</reference>
<gene>
    <name evidence="1" type="ORF">TsocGM_07745</name>
</gene>